<dbReference type="GO" id="GO:0005769">
    <property type="term" value="C:early endosome"/>
    <property type="evidence" value="ECO:0007669"/>
    <property type="project" value="TreeGrafter"/>
</dbReference>
<protein>
    <submittedName>
        <fullName evidence="3">Sesquipedalian-2</fullName>
    </submittedName>
</protein>
<reference evidence="3" key="1">
    <citation type="submission" date="2020-04" db="EMBL/GenBank/DDBJ databases">
        <authorList>
            <person name="Neveu A P."/>
        </authorList>
    </citation>
    <scope>NUCLEOTIDE SEQUENCE</scope>
    <source>
        <tissue evidence="3">Whole embryo</tissue>
    </source>
</reference>
<dbReference type="CDD" id="cd13288">
    <property type="entry name" value="PH_Ses"/>
    <property type="match status" value="1"/>
</dbReference>
<feature type="compositionally biased region" description="Polar residues" evidence="1">
    <location>
        <begin position="250"/>
        <end position="260"/>
    </location>
</feature>
<dbReference type="PROSITE" id="PS50003">
    <property type="entry name" value="PH_DOMAIN"/>
    <property type="match status" value="1"/>
</dbReference>
<dbReference type="PANTHER" id="PTHR22902:SF53">
    <property type="entry name" value="INOSITOL PHOSPHATASE INTERACTING PROTEIN, ISOFORM A"/>
    <property type="match status" value="1"/>
</dbReference>
<dbReference type="InterPro" id="IPR011993">
    <property type="entry name" value="PH-like_dom_sf"/>
</dbReference>
<dbReference type="Gene3D" id="2.30.29.30">
    <property type="entry name" value="Pleckstrin-homology domain (PH domain)/Phosphotyrosine-binding domain (PTB)"/>
    <property type="match status" value="1"/>
</dbReference>
<sequence length="291" mass="33207">MKINDKHLANYASSKELPDKEGWLWKKGEVNTSYQKRWCVLRGNLFFYFEKRQDKEPIGVIVLENCSVQLAEGGDSPFTFSIQFAGEGTRTYKLTADDDDQCMSWVKVLSSCSYRYLEILVDALQREFDTLNSNRHNNLEIQEPWNANSALPLSLTENHFSQHKSSSVNNIANMVDDDNDNFMRFDASSEDLSTVSPKLNRSQSTNELSTSSLNVGQMDQLKPVNKAKKLKKLSPHLGRKKGNKYKERSSPSPTQSNQNGVLDENEYVFIEMHQQLYKQIQAFVANVESAV</sequence>
<evidence type="ECO:0000313" key="3">
    <source>
        <dbReference type="EMBL" id="CAB3264827.1"/>
    </source>
</evidence>
<proteinExistence type="evidence at transcript level"/>
<accession>A0A6F9DN19</accession>
<dbReference type="GO" id="GO:0042147">
    <property type="term" value="P:retrograde transport, endosome to Golgi"/>
    <property type="evidence" value="ECO:0007669"/>
    <property type="project" value="TreeGrafter"/>
</dbReference>
<dbReference type="GO" id="GO:0005829">
    <property type="term" value="C:cytosol"/>
    <property type="evidence" value="ECO:0007669"/>
    <property type="project" value="GOC"/>
</dbReference>
<feature type="compositionally biased region" description="Polar residues" evidence="1">
    <location>
        <begin position="193"/>
        <end position="217"/>
    </location>
</feature>
<dbReference type="InterPro" id="IPR001849">
    <property type="entry name" value="PH_domain"/>
</dbReference>
<evidence type="ECO:0000259" key="2">
    <source>
        <dbReference type="PROSITE" id="PS50003"/>
    </source>
</evidence>
<gene>
    <name evidence="3" type="primary">Pheta2</name>
</gene>
<dbReference type="SUPFAM" id="SSF50729">
    <property type="entry name" value="PH domain-like"/>
    <property type="match status" value="1"/>
</dbReference>
<dbReference type="AlphaFoldDB" id="A0A6F9DN19"/>
<dbReference type="InterPro" id="IPR045188">
    <property type="entry name" value="Boi1/Boi2-like"/>
</dbReference>
<feature type="compositionally biased region" description="Basic residues" evidence="1">
    <location>
        <begin position="225"/>
        <end position="243"/>
    </location>
</feature>
<dbReference type="PANTHER" id="PTHR22902">
    <property type="entry name" value="SESQUIPEDALIAN"/>
    <property type="match status" value="1"/>
</dbReference>
<organism evidence="3">
    <name type="scientific">Phallusia mammillata</name>
    <dbReference type="NCBI Taxonomy" id="59560"/>
    <lineage>
        <taxon>Eukaryota</taxon>
        <taxon>Metazoa</taxon>
        <taxon>Chordata</taxon>
        <taxon>Tunicata</taxon>
        <taxon>Ascidiacea</taxon>
        <taxon>Phlebobranchia</taxon>
        <taxon>Ascidiidae</taxon>
        <taxon>Phallusia</taxon>
    </lineage>
</organism>
<dbReference type="GO" id="GO:0007032">
    <property type="term" value="P:endosome organization"/>
    <property type="evidence" value="ECO:0007669"/>
    <property type="project" value="TreeGrafter"/>
</dbReference>
<dbReference type="Pfam" id="PF00169">
    <property type="entry name" value="PH"/>
    <property type="match status" value="1"/>
</dbReference>
<dbReference type="GO" id="GO:0055037">
    <property type="term" value="C:recycling endosome"/>
    <property type="evidence" value="ECO:0007669"/>
    <property type="project" value="TreeGrafter"/>
</dbReference>
<dbReference type="GO" id="GO:0005802">
    <property type="term" value="C:trans-Golgi network"/>
    <property type="evidence" value="ECO:0007669"/>
    <property type="project" value="TreeGrafter"/>
</dbReference>
<dbReference type="GO" id="GO:0001881">
    <property type="term" value="P:receptor recycling"/>
    <property type="evidence" value="ECO:0007669"/>
    <property type="project" value="TreeGrafter"/>
</dbReference>
<feature type="region of interest" description="Disordered" evidence="1">
    <location>
        <begin position="193"/>
        <end position="260"/>
    </location>
</feature>
<dbReference type="SMART" id="SM00233">
    <property type="entry name" value="PH"/>
    <property type="match status" value="1"/>
</dbReference>
<name>A0A6F9DN19_9ASCI</name>
<dbReference type="EMBL" id="LR788965">
    <property type="protein sequence ID" value="CAB3264827.1"/>
    <property type="molecule type" value="mRNA"/>
</dbReference>
<feature type="domain" description="PH" evidence="2">
    <location>
        <begin position="17"/>
        <end position="114"/>
    </location>
</feature>
<evidence type="ECO:0000256" key="1">
    <source>
        <dbReference type="SAM" id="MobiDB-lite"/>
    </source>
</evidence>